<dbReference type="InterPro" id="IPR036770">
    <property type="entry name" value="Ankyrin_rpt-contain_sf"/>
</dbReference>
<evidence type="ECO:0000256" key="1">
    <source>
        <dbReference type="SAM" id="MobiDB-lite"/>
    </source>
</evidence>
<dbReference type="Gene3D" id="1.25.40.20">
    <property type="entry name" value="Ankyrin repeat-containing domain"/>
    <property type="match status" value="1"/>
</dbReference>
<name>A0A291ATM6_9VIRU</name>
<reference evidence="2 3" key="1">
    <citation type="journal article" date="2013" name="Science">
        <title>Pandoraviruses: amoeba viruses with genomes up to 2.5 Mb reaching that of parasitic eukaryotes.</title>
        <authorList>
            <person name="Philippe N."/>
            <person name="Legendre M."/>
            <person name="Doutre G."/>
            <person name="Coute Y."/>
            <person name="Poirot O."/>
            <person name="Lescot M."/>
            <person name="Arslan D."/>
            <person name="Seltzer V."/>
            <person name="Bertaux L."/>
            <person name="Bruley C."/>
            <person name="Garin J."/>
            <person name="Claverie J.M."/>
            <person name="Abergel C."/>
        </authorList>
    </citation>
    <scope>NUCLEOTIDE SEQUENCE [LARGE SCALE GENOMIC DNA]</scope>
</reference>
<feature type="region of interest" description="Disordered" evidence="1">
    <location>
        <begin position="497"/>
        <end position="517"/>
    </location>
</feature>
<evidence type="ECO:0008006" key="4">
    <source>
        <dbReference type="Google" id="ProtNLM"/>
    </source>
</evidence>
<proteinExistence type="predicted"/>
<dbReference type="KEGG" id="vg:34568330"/>
<dbReference type="GeneID" id="34568330"/>
<evidence type="ECO:0000313" key="3">
    <source>
        <dbReference type="Proteomes" id="UP000204584"/>
    </source>
</evidence>
<dbReference type="RefSeq" id="YP_009430090.1">
    <property type="nucleotide sequence ID" value="NC_022098.1"/>
</dbReference>
<dbReference type="EMBL" id="KC977571">
    <property type="protein sequence ID" value="ATE82251.1"/>
    <property type="molecule type" value="Genomic_DNA"/>
</dbReference>
<sequence>MQDMRDAEDVTPAEPTTLADLPGEVRDAIVRLLAEPKHLAAARCASPLLGGGDMRAVVKCWAARRMSTLVASRAPTFLIAAALSVNGRAIEFTTLLNATVGGRIDVVRLVHMAIEARRPAPVPREPNHLLSIIKVALYRGHVDIARYLINRSFAGVRYDARHDADLVVEAASSGRADSLIFAHDRLPPGTGGAPCACTDDLGSRAWCAPLPDAALWLRDYGCAGYRAPTEKDLEWAIGAGHVETLRAILAEIDPALVVPSAEIDQAVYSASALGAMETVTTAIKAGLVPRPLPLFAGAGTHGHVALLDHAEARFGAPRDAMRAAVLMAAESWDRGYDTVRWIASRRPDLIDATVMWVAIARGEVDTVRAIDRVLAGAFDWQRAVYPVLKAQDEKVLRYAVEEKGMVVDAASIQDRVRLTPQVTAYLVGHYGIKHMQPIFDAISLISADREPVDWSRLDPAGDICTAGYHAAASARALYTETYSGKVKPCACRRCRESPVPDPQRAVAPVEGGVPRGA</sequence>
<protein>
    <recommendedName>
        <fullName evidence="4">Ankyrin repeat domain containing protein</fullName>
    </recommendedName>
</protein>
<evidence type="ECO:0000313" key="2">
    <source>
        <dbReference type="EMBL" id="ATE82251.1"/>
    </source>
</evidence>
<dbReference type="Proteomes" id="UP000204584">
    <property type="component" value="Segment"/>
</dbReference>
<gene>
    <name evidence="2" type="ORF">psal_cds_895</name>
</gene>
<accession>A0A291ATM6</accession>
<keyword evidence="3" id="KW-1185">Reference proteome</keyword>
<organism evidence="2 3">
    <name type="scientific">Pandoravirus salinus</name>
    <dbReference type="NCBI Taxonomy" id="1349410"/>
    <lineage>
        <taxon>Viruses</taxon>
        <taxon>Pandoravirus</taxon>
    </lineage>
</organism>